<dbReference type="PANTHER" id="PTHR44899">
    <property type="entry name" value="CAMK FAMILY PROTEIN KINASE"/>
    <property type="match status" value="1"/>
</dbReference>
<dbReference type="Pfam" id="PF00069">
    <property type="entry name" value="Pkinase"/>
    <property type="match status" value="1"/>
</dbReference>
<dbReference type="OrthoDB" id="248923at2759"/>
<evidence type="ECO:0000256" key="4">
    <source>
        <dbReference type="ARBA" id="ARBA00022679"/>
    </source>
</evidence>
<dbReference type="InterPro" id="IPR000719">
    <property type="entry name" value="Prot_kinase_dom"/>
</dbReference>
<sequence length="223" mass="25660">SCRSTINGYRKIKQIGEGAFGKTYHVTKGEQDYALKMLKSFQMTEAVVIATMKEITILRSLKHGNVVSYVDSFRDGLNKVYIVMEYCDMGNLGMLIDSRDPSVADERFIVDVMTQLCCGLAYIHSMKVVHRDIKPTNIFIRRREGTKISIKIGDFGLSKVLQSSGYANTICGTPSYISPECLQGLPYNYQRELWVWCDDQTQSKSNKKWRTQLDWIKRNYNYE</sequence>
<dbReference type="PROSITE" id="PS00107">
    <property type="entry name" value="PROTEIN_KINASE_ATP"/>
    <property type="match status" value="1"/>
</dbReference>
<dbReference type="PIRSF" id="PIRSF000654">
    <property type="entry name" value="Integrin-linked_kinase"/>
    <property type="match status" value="1"/>
</dbReference>
<dbReference type="InterPro" id="IPR008271">
    <property type="entry name" value="Ser/Thr_kinase_AS"/>
</dbReference>
<evidence type="ECO:0000256" key="1">
    <source>
        <dbReference type="ARBA" id="ARBA00010886"/>
    </source>
</evidence>
<feature type="binding site" evidence="10">
    <location>
        <position position="36"/>
    </location>
    <ligand>
        <name>ATP</name>
        <dbReference type="ChEBI" id="CHEBI:30616"/>
    </ligand>
</feature>
<reference evidence="13 14" key="1">
    <citation type="journal article" date="2017" name="PLoS Biol.">
        <title>The sea cucumber genome provides insights into morphological evolution and visceral regeneration.</title>
        <authorList>
            <person name="Zhang X."/>
            <person name="Sun L."/>
            <person name="Yuan J."/>
            <person name="Sun Y."/>
            <person name="Gao Y."/>
            <person name="Zhang L."/>
            <person name="Li S."/>
            <person name="Dai H."/>
            <person name="Hamel J.F."/>
            <person name="Liu C."/>
            <person name="Yu Y."/>
            <person name="Liu S."/>
            <person name="Lin W."/>
            <person name="Guo K."/>
            <person name="Jin S."/>
            <person name="Xu P."/>
            <person name="Storey K.B."/>
            <person name="Huan P."/>
            <person name="Zhang T."/>
            <person name="Zhou Y."/>
            <person name="Zhang J."/>
            <person name="Lin C."/>
            <person name="Li X."/>
            <person name="Xing L."/>
            <person name="Huo D."/>
            <person name="Sun M."/>
            <person name="Wang L."/>
            <person name="Mercier A."/>
            <person name="Li F."/>
            <person name="Yang H."/>
            <person name="Xiang J."/>
        </authorList>
    </citation>
    <scope>NUCLEOTIDE SEQUENCE [LARGE SCALE GENOMIC DNA]</scope>
    <source>
        <strain evidence="13">Shaxun</strain>
        <tissue evidence="13">Muscle</tissue>
    </source>
</reference>
<keyword evidence="6" id="KW-0418">Kinase</keyword>
<comment type="caution">
    <text evidence="13">The sequence shown here is derived from an EMBL/GenBank/DDBJ whole genome shotgun (WGS) entry which is preliminary data.</text>
</comment>
<dbReference type="SMART" id="SM00220">
    <property type="entry name" value="S_TKc"/>
    <property type="match status" value="1"/>
</dbReference>
<dbReference type="InterPro" id="IPR011009">
    <property type="entry name" value="Kinase-like_dom_sf"/>
</dbReference>
<comment type="catalytic activity">
    <reaction evidence="9">
        <text>L-seryl-[protein] + ATP = O-phospho-L-seryl-[protein] + ADP + H(+)</text>
        <dbReference type="Rhea" id="RHEA:17989"/>
        <dbReference type="Rhea" id="RHEA-COMP:9863"/>
        <dbReference type="Rhea" id="RHEA-COMP:11604"/>
        <dbReference type="ChEBI" id="CHEBI:15378"/>
        <dbReference type="ChEBI" id="CHEBI:29999"/>
        <dbReference type="ChEBI" id="CHEBI:30616"/>
        <dbReference type="ChEBI" id="CHEBI:83421"/>
        <dbReference type="ChEBI" id="CHEBI:456216"/>
        <dbReference type="EC" id="2.7.11.1"/>
    </reaction>
</comment>
<dbReference type="Gene3D" id="1.10.510.10">
    <property type="entry name" value="Transferase(Phosphotransferase) domain 1"/>
    <property type="match status" value="1"/>
</dbReference>
<dbReference type="GO" id="GO:0005524">
    <property type="term" value="F:ATP binding"/>
    <property type="evidence" value="ECO:0007669"/>
    <property type="project" value="UniProtKB-UniRule"/>
</dbReference>
<dbReference type="PROSITE" id="PS00108">
    <property type="entry name" value="PROTEIN_KINASE_ST"/>
    <property type="match status" value="1"/>
</dbReference>
<keyword evidence="4" id="KW-0808">Transferase</keyword>
<comment type="similarity">
    <text evidence="1">Belongs to the protein kinase superfamily. NEK Ser/Thr protein kinase family. NIMA subfamily.</text>
</comment>
<keyword evidence="14" id="KW-1185">Reference proteome</keyword>
<evidence type="ECO:0000256" key="5">
    <source>
        <dbReference type="ARBA" id="ARBA00022741"/>
    </source>
</evidence>
<dbReference type="EC" id="2.7.11.1" evidence="2"/>
<feature type="domain" description="Protein kinase" evidence="12">
    <location>
        <begin position="9"/>
        <end position="223"/>
    </location>
</feature>
<protein>
    <recommendedName>
        <fullName evidence="2">non-specific serine/threonine protein kinase</fullName>
        <ecNumber evidence="2">2.7.11.1</ecNumber>
    </recommendedName>
</protein>
<dbReference type="AlphaFoldDB" id="A0A2G8LQ02"/>
<name>A0A2G8LQ02_STIJA</name>
<keyword evidence="7 10" id="KW-0067">ATP-binding</keyword>
<evidence type="ECO:0000259" key="12">
    <source>
        <dbReference type="PROSITE" id="PS50011"/>
    </source>
</evidence>
<comment type="catalytic activity">
    <reaction evidence="8">
        <text>L-threonyl-[protein] + ATP = O-phospho-L-threonyl-[protein] + ADP + H(+)</text>
        <dbReference type="Rhea" id="RHEA:46608"/>
        <dbReference type="Rhea" id="RHEA-COMP:11060"/>
        <dbReference type="Rhea" id="RHEA-COMP:11605"/>
        <dbReference type="ChEBI" id="CHEBI:15378"/>
        <dbReference type="ChEBI" id="CHEBI:30013"/>
        <dbReference type="ChEBI" id="CHEBI:30616"/>
        <dbReference type="ChEBI" id="CHEBI:61977"/>
        <dbReference type="ChEBI" id="CHEBI:456216"/>
        <dbReference type="EC" id="2.7.11.1"/>
    </reaction>
</comment>
<evidence type="ECO:0000313" key="13">
    <source>
        <dbReference type="EMBL" id="PIK62250.1"/>
    </source>
</evidence>
<evidence type="ECO:0000256" key="2">
    <source>
        <dbReference type="ARBA" id="ARBA00012513"/>
    </source>
</evidence>
<evidence type="ECO:0000256" key="8">
    <source>
        <dbReference type="ARBA" id="ARBA00047899"/>
    </source>
</evidence>
<dbReference type="GO" id="GO:0004674">
    <property type="term" value="F:protein serine/threonine kinase activity"/>
    <property type="evidence" value="ECO:0007669"/>
    <property type="project" value="UniProtKB-KW"/>
</dbReference>
<dbReference type="InterPro" id="IPR017441">
    <property type="entry name" value="Protein_kinase_ATP_BS"/>
</dbReference>
<evidence type="ECO:0000256" key="7">
    <source>
        <dbReference type="ARBA" id="ARBA00022840"/>
    </source>
</evidence>
<organism evidence="13 14">
    <name type="scientific">Stichopus japonicus</name>
    <name type="common">Sea cucumber</name>
    <dbReference type="NCBI Taxonomy" id="307972"/>
    <lineage>
        <taxon>Eukaryota</taxon>
        <taxon>Metazoa</taxon>
        <taxon>Echinodermata</taxon>
        <taxon>Eleutherozoa</taxon>
        <taxon>Echinozoa</taxon>
        <taxon>Holothuroidea</taxon>
        <taxon>Aspidochirotacea</taxon>
        <taxon>Aspidochirotida</taxon>
        <taxon>Stichopodidae</taxon>
        <taxon>Apostichopus</taxon>
    </lineage>
</organism>
<dbReference type="SUPFAM" id="SSF56112">
    <property type="entry name" value="Protein kinase-like (PK-like)"/>
    <property type="match status" value="1"/>
</dbReference>
<gene>
    <name evidence="13" type="ORF">BSL78_00773</name>
</gene>
<dbReference type="InterPro" id="IPR051131">
    <property type="entry name" value="NEK_Ser/Thr_kinase_NIMA"/>
</dbReference>
<accession>A0A2G8LQ02</accession>
<keyword evidence="3 11" id="KW-0723">Serine/threonine-protein kinase</keyword>
<evidence type="ECO:0000313" key="14">
    <source>
        <dbReference type="Proteomes" id="UP000230750"/>
    </source>
</evidence>
<dbReference type="Proteomes" id="UP000230750">
    <property type="component" value="Unassembled WGS sequence"/>
</dbReference>
<evidence type="ECO:0000256" key="9">
    <source>
        <dbReference type="ARBA" id="ARBA00048679"/>
    </source>
</evidence>
<evidence type="ECO:0000256" key="6">
    <source>
        <dbReference type="ARBA" id="ARBA00022777"/>
    </source>
</evidence>
<evidence type="ECO:0000256" key="10">
    <source>
        <dbReference type="PROSITE-ProRule" id="PRU10141"/>
    </source>
</evidence>
<keyword evidence="5 10" id="KW-0547">Nucleotide-binding</keyword>
<evidence type="ECO:0000256" key="3">
    <source>
        <dbReference type="ARBA" id="ARBA00022527"/>
    </source>
</evidence>
<proteinExistence type="inferred from homology"/>
<feature type="non-terminal residue" evidence="13">
    <location>
        <position position="1"/>
    </location>
</feature>
<dbReference type="PROSITE" id="PS50011">
    <property type="entry name" value="PROTEIN_KINASE_DOM"/>
    <property type="match status" value="1"/>
</dbReference>
<evidence type="ECO:0000256" key="11">
    <source>
        <dbReference type="RuleBase" id="RU000304"/>
    </source>
</evidence>
<dbReference type="STRING" id="307972.A0A2G8LQ02"/>
<dbReference type="EMBL" id="MRZV01000015">
    <property type="protein sequence ID" value="PIK62250.1"/>
    <property type="molecule type" value="Genomic_DNA"/>
</dbReference>
<dbReference type="PANTHER" id="PTHR44899:SF3">
    <property type="entry name" value="SERINE_THREONINE-PROTEIN KINASE NEK1"/>
    <property type="match status" value="1"/>
</dbReference>